<keyword evidence="2" id="KW-1185">Reference proteome</keyword>
<dbReference type="EMBL" id="CAMPGE010001758">
    <property type="protein sequence ID" value="CAI2360558.1"/>
    <property type="molecule type" value="Genomic_DNA"/>
</dbReference>
<organism evidence="1 2">
    <name type="scientific">Euplotes crassus</name>
    <dbReference type="NCBI Taxonomy" id="5936"/>
    <lineage>
        <taxon>Eukaryota</taxon>
        <taxon>Sar</taxon>
        <taxon>Alveolata</taxon>
        <taxon>Ciliophora</taxon>
        <taxon>Intramacronucleata</taxon>
        <taxon>Spirotrichea</taxon>
        <taxon>Hypotrichia</taxon>
        <taxon>Euplotida</taxon>
        <taxon>Euplotidae</taxon>
        <taxon>Moneuplotes</taxon>
    </lineage>
</organism>
<protein>
    <submittedName>
        <fullName evidence="1">Uncharacterized protein</fullName>
    </submittedName>
</protein>
<dbReference type="AlphaFoldDB" id="A0AAD1U236"/>
<comment type="caution">
    <text evidence="1">The sequence shown here is derived from an EMBL/GenBank/DDBJ whole genome shotgun (WGS) entry which is preliminary data.</text>
</comment>
<evidence type="ECO:0000313" key="2">
    <source>
        <dbReference type="Proteomes" id="UP001295684"/>
    </source>
</evidence>
<sequence>MGCCFDTSMSYTALLGEVGMEMDDYNRIIQFDWNQGKSSDVEPTVEEIIMMRMCNDNTDFINPQCAHIIFSEFKKFMFLNTKYLLKTKKTRKSEDTDKIYLHNTPSDSNYEIGLFAPPVIDQIWCILLSLNIPYDENDPDKTIYEGFCEEIFGTRLDRPVIQEDYLPPDLKIKHTYSLTLKYLKCFELSLNPFPLVWPHYEDASYIVDIKSTVYVPVSEKYTIVDQCISKCCIATKSLCYSSIGLTANNIIDSYSNQIRLEPSNENYVREYMRKKKNYIKNEAPVGFPDLSKVKVDNFWKKVNTHIYGKETLVKRLSQKYGLEYNTAETWIFEFKKFFTLKLLEAEFEADWELLQCSIVECVWSTYIELGVIYRKFSHALFPDRVIYPKQIIFAKEESYKSTLKIYTFVFGVVSYSNHWESISQRFGHLEGTMTQTVPELTTQDLEIIYDDFCKRIPINFFRLCFIISLRSSVKNAIIPEIIICKKLKGTNFEGDYQLVSQEREEALKESKSFLWRENYPHCTNIYFKHLIIYSDRKNIEIPEYGCCHEEIPDAFSRGGIFFFPNPFDKLFFNTNKPITEIIEDEFDTNKKVIYNYNIDTISDIILKESNAVSELYIENTRE</sequence>
<dbReference type="Proteomes" id="UP001295684">
    <property type="component" value="Unassembled WGS sequence"/>
</dbReference>
<accession>A0AAD1U236</accession>
<evidence type="ECO:0000313" key="1">
    <source>
        <dbReference type="EMBL" id="CAI2360558.1"/>
    </source>
</evidence>
<proteinExistence type="predicted"/>
<reference evidence="1" key="1">
    <citation type="submission" date="2023-07" db="EMBL/GenBank/DDBJ databases">
        <authorList>
            <consortium name="AG Swart"/>
            <person name="Singh M."/>
            <person name="Singh A."/>
            <person name="Seah K."/>
            <person name="Emmerich C."/>
        </authorList>
    </citation>
    <scope>NUCLEOTIDE SEQUENCE</scope>
    <source>
        <strain evidence="1">DP1</strain>
    </source>
</reference>
<gene>
    <name evidence="1" type="ORF">ECRASSUSDP1_LOCUS1862</name>
</gene>
<name>A0AAD1U236_EUPCR</name>